<name>A0ABP9PC26_9ACTN</name>
<evidence type="ECO:0000313" key="2">
    <source>
        <dbReference type="EMBL" id="GAA5144217.1"/>
    </source>
</evidence>
<reference evidence="3" key="1">
    <citation type="journal article" date="2019" name="Int. J. Syst. Evol. Microbiol.">
        <title>The Global Catalogue of Microorganisms (GCM) 10K type strain sequencing project: providing services to taxonomists for standard genome sequencing and annotation.</title>
        <authorList>
            <consortium name="The Broad Institute Genomics Platform"/>
            <consortium name="The Broad Institute Genome Sequencing Center for Infectious Disease"/>
            <person name="Wu L."/>
            <person name="Ma J."/>
        </authorList>
    </citation>
    <scope>NUCLEOTIDE SEQUENCE [LARGE SCALE GENOMIC DNA]</scope>
    <source>
        <strain evidence="3">JCM 18459</strain>
    </source>
</reference>
<evidence type="ECO:0000256" key="1">
    <source>
        <dbReference type="SAM" id="MobiDB-lite"/>
    </source>
</evidence>
<evidence type="ECO:0000313" key="3">
    <source>
        <dbReference type="Proteomes" id="UP001500221"/>
    </source>
</evidence>
<dbReference type="Proteomes" id="UP001500221">
    <property type="component" value="Unassembled WGS sequence"/>
</dbReference>
<evidence type="ECO:0008006" key="4">
    <source>
        <dbReference type="Google" id="ProtNLM"/>
    </source>
</evidence>
<keyword evidence="3" id="KW-1185">Reference proteome</keyword>
<dbReference type="RefSeq" id="WP_345455439.1">
    <property type="nucleotide sequence ID" value="NZ_BAABKG010000001.1"/>
</dbReference>
<feature type="region of interest" description="Disordered" evidence="1">
    <location>
        <begin position="199"/>
        <end position="218"/>
    </location>
</feature>
<dbReference type="EMBL" id="BAABKG010000001">
    <property type="protein sequence ID" value="GAA5144217.1"/>
    <property type="molecule type" value="Genomic_DNA"/>
</dbReference>
<comment type="caution">
    <text evidence="2">The sequence shown here is derived from an EMBL/GenBank/DDBJ whole genome shotgun (WGS) entry which is preliminary data.</text>
</comment>
<dbReference type="Gene3D" id="3.30.70.60">
    <property type="match status" value="1"/>
</dbReference>
<gene>
    <name evidence="2" type="ORF">GCM10023340_11570</name>
</gene>
<dbReference type="InterPro" id="IPR014717">
    <property type="entry name" value="Transl_elong_EF1B/ribsomal_bS6"/>
</dbReference>
<accession>A0ABP9PC26</accession>
<proteinExistence type="predicted"/>
<organism evidence="2 3">
    <name type="scientific">Nocardioides marinquilinus</name>
    <dbReference type="NCBI Taxonomy" id="1210400"/>
    <lineage>
        <taxon>Bacteria</taxon>
        <taxon>Bacillati</taxon>
        <taxon>Actinomycetota</taxon>
        <taxon>Actinomycetes</taxon>
        <taxon>Propionibacteriales</taxon>
        <taxon>Nocardioidaceae</taxon>
        <taxon>Nocardioides</taxon>
    </lineage>
</organism>
<sequence length="218" mass="22690">MNLKSPTATLMLGALGLVLLAALGWVTLIGPAFGKISETDQARIETQDRNSAMGLQLATLRRQTADLPRLQKLARRLDQVFPATADQPGFFAAVTEAAGDAGIAERDVKVLSPSVPEVLLDPEEAAAAAEEGADQPKAEVGDLAVQTVTIDVAGTYEQFTALLENLEQMRRGILITSVGLNVEDESTSLVITGSTFVAPPLDTPPGTERAAAPGGAGS</sequence>
<protein>
    <recommendedName>
        <fullName evidence="4">Type 4a pilus biogenesis protein PilO</fullName>
    </recommendedName>
</protein>